<evidence type="ECO:0000259" key="8">
    <source>
        <dbReference type="PROSITE" id="PS50110"/>
    </source>
</evidence>
<keyword evidence="1 6" id="KW-0597">Phosphoprotein</keyword>
<organism evidence="10">
    <name type="scientific">Leucothrix mucor</name>
    <dbReference type="NCBI Taxonomy" id="45248"/>
    <lineage>
        <taxon>Bacteria</taxon>
        <taxon>Pseudomonadati</taxon>
        <taxon>Pseudomonadota</taxon>
        <taxon>Gammaproteobacteria</taxon>
        <taxon>Thiotrichales</taxon>
        <taxon>Thiotrichaceae</taxon>
        <taxon>Leucothrix</taxon>
    </lineage>
</organism>
<dbReference type="InterPro" id="IPR016032">
    <property type="entry name" value="Sig_transdc_resp-reg_C-effctor"/>
</dbReference>
<evidence type="ECO:0000256" key="5">
    <source>
        <dbReference type="ARBA" id="ARBA00023163"/>
    </source>
</evidence>
<dbReference type="PANTHER" id="PTHR48111">
    <property type="entry name" value="REGULATOR OF RPOS"/>
    <property type="match status" value="1"/>
</dbReference>
<dbReference type="GO" id="GO:0000156">
    <property type="term" value="F:phosphorelay response regulator activity"/>
    <property type="evidence" value="ECO:0007669"/>
    <property type="project" value="TreeGrafter"/>
</dbReference>
<dbReference type="Pfam" id="PF00486">
    <property type="entry name" value="Trans_reg_C"/>
    <property type="match status" value="1"/>
</dbReference>
<proteinExistence type="predicted"/>
<dbReference type="SMART" id="SM00448">
    <property type="entry name" value="REC"/>
    <property type="match status" value="1"/>
</dbReference>
<dbReference type="InterPro" id="IPR001789">
    <property type="entry name" value="Sig_transdc_resp-reg_receiver"/>
</dbReference>
<keyword evidence="4 7" id="KW-0238">DNA-binding</keyword>
<gene>
    <name evidence="10" type="ORF">ENJ51_02995</name>
</gene>
<dbReference type="EMBL" id="DRMS01000127">
    <property type="protein sequence ID" value="HFC91761.1"/>
    <property type="molecule type" value="Genomic_DNA"/>
</dbReference>
<dbReference type="InterPro" id="IPR039420">
    <property type="entry name" value="WalR-like"/>
</dbReference>
<feature type="domain" description="OmpR/PhoB-type" evidence="9">
    <location>
        <begin position="129"/>
        <end position="227"/>
    </location>
</feature>
<evidence type="ECO:0000256" key="3">
    <source>
        <dbReference type="ARBA" id="ARBA00023015"/>
    </source>
</evidence>
<evidence type="ECO:0000256" key="6">
    <source>
        <dbReference type="PROSITE-ProRule" id="PRU00169"/>
    </source>
</evidence>
<dbReference type="SUPFAM" id="SSF46894">
    <property type="entry name" value="C-terminal effector domain of the bipartite response regulators"/>
    <property type="match status" value="1"/>
</dbReference>
<evidence type="ECO:0000256" key="4">
    <source>
        <dbReference type="ARBA" id="ARBA00023125"/>
    </source>
</evidence>
<reference evidence="10" key="1">
    <citation type="journal article" date="2020" name="mSystems">
        <title>Genome- and Community-Level Interaction Insights into Carbon Utilization and Element Cycling Functions of Hydrothermarchaeota in Hydrothermal Sediment.</title>
        <authorList>
            <person name="Zhou Z."/>
            <person name="Liu Y."/>
            <person name="Xu W."/>
            <person name="Pan J."/>
            <person name="Luo Z.H."/>
            <person name="Li M."/>
        </authorList>
    </citation>
    <scope>NUCLEOTIDE SEQUENCE [LARGE SCALE GENOMIC DNA]</scope>
    <source>
        <strain evidence="10">HyVt-493</strain>
    </source>
</reference>
<keyword evidence="3" id="KW-0805">Transcription regulation</keyword>
<dbReference type="GO" id="GO:0006355">
    <property type="term" value="P:regulation of DNA-templated transcription"/>
    <property type="evidence" value="ECO:0007669"/>
    <property type="project" value="InterPro"/>
</dbReference>
<evidence type="ECO:0000256" key="2">
    <source>
        <dbReference type="ARBA" id="ARBA00023012"/>
    </source>
</evidence>
<evidence type="ECO:0000256" key="1">
    <source>
        <dbReference type="ARBA" id="ARBA00022553"/>
    </source>
</evidence>
<feature type="DNA-binding region" description="OmpR/PhoB-type" evidence="7">
    <location>
        <begin position="129"/>
        <end position="227"/>
    </location>
</feature>
<evidence type="ECO:0000259" key="9">
    <source>
        <dbReference type="PROSITE" id="PS51755"/>
    </source>
</evidence>
<dbReference type="GO" id="GO:0000976">
    <property type="term" value="F:transcription cis-regulatory region binding"/>
    <property type="evidence" value="ECO:0007669"/>
    <property type="project" value="TreeGrafter"/>
</dbReference>
<feature type="modified residue" description="4-aspartylphosphate" evidence="6">
    <location>
        <position position="51"/>
    </location>
</feature>
<accession>A0A7V2WU57</accession>
<name>A0A7V2WU57_LEUMU</name>
<evidence type="ECO:0000313" key="10">
    <source>
        <dbReference type="EMBL" id="HFC91761.1"/>
    </source>
</evidence>
<dbReference type="SMART" id="SM00862">
    <property type="entry name" value="Trans_reg_C"/>
    <property type="match status" value="1"/>
</dbReference>
<comment type="caution">
    <text evidence="10">The sequence shown here is derived from an EMBL/GenBank/DDBJ whole genome shotgun (WGS) entry which is preliminary data.</text>
</comment>
<dbReference type="FunFam" id="3.40.50.2300:FF:000001">
    <property type="entry name" value="DNA-binding response regulator PhoB"/>
    <property type="match status" value="1"/>
</dbReference>
<dbReference type="Proteomes" id="UP000885750">
    <property type="component" value="Unassembled WGS sequence"/>
</dbReference>
<dbReference type="PROSITE" id="PS51755">
    <property type="entry name" value="OMPR_PHOB"/>
    <property type="match status" value="1"/>
</dbReference>
<dbReference type="InterPro" id="IPR001867">
    <property type="entry name" value="OmpR/PhoB-type_DNA-bd"/>
</dbReference>
<keyword evidence="5" id="KW-0804">Transcription</keyword>
<evidence type="ECO:0000256" key="7">
    <source>
        <dbReference type="PROSITE-ProRule" id="PRU01091"/>
    </source>
</evidence>
<dbReference type="PROSITE" id="PS50110">
    <property type="entry name" value="RESPONSE_REGULATORY"/>
    <property type="match status" value="1"/>
</dbReference>
<feature type="domain" description="Response regulatory" evidence="8">
    <location>
        <begin position="2"/>
        <end position="116"/>
    </location>
</feature>
<dbReference type="Pfam" id="PF00072">
    <property type="entry name" value="Response_reg"/>
    <property type="match status" value="1"/>
</dbReference>
<dbReference type="InterPro" id="IPR011006">
    <property type="entry name" value="CheY-like_superfamily"/>
</dbReference>
<dbReference type="SUPFAM" id="SSF52172">
    <property type="entry name" value="CheY-like"/>
    <property type="match status" value="1"/>
</dbReference>
<dbReference type="Gene3D" id="3.40.50.2300">
    <property type="match status" value="1"/>
</dbReference>
<dbReference type="CDD" id="cd00383">
    <property type="entry name" value="trans_reg_C"/>
    <property type="match status" value="1"/>
</dbReference>
<dbReference type="CDD" id="cd17574">
    <property type="entry name" value="REC_OmpR"/>
    <property type="match status" value="1"/>
</dbReference>
<dbReference type="Gene3D" id="1.10.10.10">
    <property type="entry name" value="Winged helix-like DNA-binding domain superfamily/Winged helix DNA-binding domain"/>
    <property type="match status" value="1"/>
</dbReference>
<dbReference type="InterPro" id="IPR036388">
    <property type="entry name" value="WH-like_DNA-bd_sf"/>
</dbReference>
<keyword evidence="2" id="KW-0902">Two-component regulatory system</keyword>
<dbReference type="GO" id="GO:0005829">
    <property type="term" value="C:cytosol"/>
    <property type="evidence" value="ECO:0007669"/>
    <property type="project" value="TreeGrafter"/>
</dbReference>
<dbReference type="GO" id="GO:0032993">
    <property type="term" value="C:protein-DNA complex"/>
    <property type="evidence" value="ECO:0007669"/>
    <property type="project" value="TreeGrafter"/>
</dbReference>
<dbReference type="AlphaFoldDB" id="A0A7V2WU57"/>
<dbReference type="Gene3D" id="6.10.250.690">
    <property type="match status" value="1"/>
</dbReference>
<sequence>MKILIAEDDLNIREGLKDLLSREGYEILAAENGCIAVELFQQNQPDFVILDIMMPEMDGYAVCREIRKQDNDIPIIFLSAKSEEIDRVIGLELGADDYISKPFGTREIIARIRAITRRYLKTQPQIILQDQFKFGDLTVYPNELRAKRGDQSIDLSLREIKILKQLAEHKGEVLSRDYLFNTCWGYDYMPNSRTLDQHISKLRKLIEHNATDPQLIKTVRGAGYRYE</sequence>
<protein>
    <submittedName>
        <fullName evidence="10">Response regulator transcription factor</fullName>
    </submittedName>
</protein>
<dbReference type="PANTHER" id="PTHR48111:SF11">
    <property type="entry name" value="TWO-COMPONENT RESPONSE REGULATOR"/>
    <property type="match status" value="1"/>
</dbReference>